<dbReference type="Pfam" id="PF00989">
    <property type="entry name" value="PAS"/>
    <property type="match status" value="1"/>
</dbReference>
<keyword evidence="1" id="KW-0808">Transferase</keyword>
<evidence type="ECO:0000256" key="2">
    <source>
        <dbReference type="ARBA" id="ARBA00022777"/>
    </source>
</evidence>
<dbReference type="InterPro" id="IPR036388">
    <property type="entry name" value="WH-like_DNA-bd_sf"/>
</dbReference>
<accession>A0A402DUY8</accession>
<protein>
    <recommendedName>
        <fullName evidence="10">Transcriptional regulator</fullName>
    </recommendedName>
</protein>
<evidence type="ECO:0000313" key="8">
    <source>
        <dbReference type="EMBL" id="GCE77912.1"/>
    </source>
</evidence>
<keyword evidence="9" id="KW-1185">Reference proteome</keyword>
<dbReference type="GO" id="GO:0003723">
    <property type="term" value="F:RNA binding"/>
    <property type="evidence" value="ECO:0007669"/>
    <property type="project" value="InterPro"/>
</dbReference>
<organism evidence="8 9">
    <name type="scientific">Cellulomonas biazotea</name>
    <dbReference type="NCBI Taxonomy" id="1709"/>
    <lineage>
        <taxon>Bacteria</taxon>
        <taxon>Bacillati</taxon>
        <taxon>Actinomycetota</taxon>
        <taxon>Actinomycetes</taxon>
        <taxon>Micrococcales</taxon>
        <taxon>Cellulomonadaceae</taxon>
        <taxon>Cellulomonas</taxon>
    </lineage>
</organism>
<dbReference type="Pfam" id="PF03861">
    <property type="entry name" value="ANTAR"/>
    <property type="match status" value="1"/>
</dbReference>
<dbReference type="InterPro" id="IPR013767">
    <property type="entry name" value="PAS_fold"/>
</dbReference>
<dbReference type="EMBL" id="BIMR01000276">
    <property type="protein sequence ID" value="GCE77912.1"/>
    <property type="molecule type" value="Genomic_DNA"/>
</dbReference>
<dbReference type="InterPro" id="IPR029016">
    <property type="entry name" value="GAF-like_dom_sf"/>
</dbReference>
<dbReference type="InterPro" id="IPR005561">
    <property type="entry name" value="ANTAR"/>
</dbReference>
<evidence type="ECO:0000259" key="6">
    <source>
        <dbReference type="PROSITE" id="PS50112"/>
    </source>
</evidence>
<dbReference type="Proteomes" id="UP000289954">
    <property type="component" value="Unassembled WGS sequence"/>
</dbReference>
<sequence length="442" mass="45408">MTSNDPADTADANARSGRSAHPTKDGRRPPLDPLDVTPTPATLAEELESSAAELRVLDDELRVQRARIAELVALRASIEEQRRWLTALLPVPVVVTDGTGVVRSANGAAAHLLGVEAAGMPGRALGAFVGDEDRRVVHEVLAHRPDDEPVGVRLTFRSDGADPAAVDVVVASGPHEDLTWTVVGSASAEPGHTNGTKEALRLAEAVVALASLPLVDATAAELVPGVAAIVGAAFSDAYAVSLVLGPPTAPVAVSTTSGAAAAADGLQVWTGEGPSVDAFTSARPVGSDDLTLDARWPHLAGGLRGAGIHPVLALPVLVDRATAGVLTCYGHTAGPIGPVHVEMLGHLAATCGAALRAVGEQVRLREESAHLSDALTSRAVIDEAKGIVIARRGGTPEEAFAHLAALSQARNRKLRDIAREIVEDASARQGGRVPRDEGPGAD</sequence>
<keyword evidence="4" id="KW-0804">Transcription</keyword>
<evidence type="ECO:0000256" key="4">
    <source>
        <dbReference type="ARBA" id="ARBA00023163"/>
    </source>
</evidence>
<reference evidence="8 9" key="1">
    <citation type="submission" date="2019-01" db="EMBL/GenBank/DDBJ databases">
        <title>Draft genome sequence of Cellulomonas takizawaensis strain TKZ-21.</title>
        <authorList>
            <person name="Yamamura H."/>
            <person name="Hayashi T."/>
            <person name="Hamada M."/>
            <person name="Serisawa Y."/>
            <person name="Matsuyama K."/>
            <person name="Nakagawa Y."/>
            <person name="Otoguro M."/>
            <person name="Yanagida F."/>
            <person name="Hayakawa M."/>
        </authorList>
    </citation>
    <scope>NUCLEOTIDE SEQUENCE [LARGE SCALE GENOMIC DNA]</scope>
    <source>
        <strain evidence="8 9">NBRC12680</strain>
    </source>
</reference>
<dbReference type="PROSITE" id="PS50112">
    <property type="entry name" value="PAS"/>
    <property type="match status" value="1"/>
</dbReference>
<dbReference type="SMART" id="SM01012">
    <property type="entry name" value="ANTAR"/>
    <property type="match status" value="1"/>
</dbReference>
<dbReference type="OrthoDB" id="3688893at2"/>
<dbReference type="InterPro" id="IPR003018">
    <property type="entry name" value="GAF"/>
</dbReference>
<feature type="domain" description="PAS" evidence="6">
    <location>
        <begin position="78"/>
        <end position="148"/>
    </location>
</feature>
<evidence type="ECO:0000256" key="1">
    <source>
        <dbReference type="ARBA" id="ARBA00022679"/>
    </source>
</evidence>
<evidence type="ECO:0000313" key="9">
    <source>
        <dbReference type="Proteomes" id="UP000289954"/>
    </source>
</evidence>
<dbReference type="NCBIfam" id="TIGR00229">
    <property type="entry name" value="sensory_box"/>
    <property type="match status" value="1"/>
</dbReference>
<dbReference type="InterPro" id="IPR035965">
    <property type="entry name" value="PAS-like_dom_sf"/>
</dbReference>
<keyword evidence="2" id="KW-0418">Kinase</keyword>
<proteinExistence type="predicted"/>
<gene>
    <name evidence="8" type="ORF">CBZ_29680</name>
</gene>
<dbReference type="Pfam" id="PF13185">
    <property type="entry name" value="GAF_2"/>
    <property type="match status" value="1"/>
</dbReference>
<dbReference type="InterPro" id="IPR000014">
    <property type="entry name" value="PAS"/>
</dbReference>
<evidence type="ECO:0000256" key="5">
    <source>
        <dbReference type="SAM" id="MobiDB-lite"/>
    </source>
</evidence>
<comment type="caution">
    <text evidence="8">The sequence shown here is derived from an EMBL/GenBank/DDBJ whole genome shotgun (WGS) entry which is preliminary data.</text>
</comment>
<dbReference type="SUPFAM" id="SSF55785">
    <property type="entry name" value="PYP-like sensor domain (PAS domain)"/>
    <property type="match status" value="1"/>
</dbReference>
<dbReference type="GO" id="GO:0006355">
    <property type="term" value="P:regulation of DNA-templated transcription"/>
    <property type="evidence" value="ECO:0007669"/>
    <property type="project" value="InterPro"/>
</dbReference>
<dbReference type="Gene3D" id="3.30.450.40">
    <property type="match status" value="1"/>
</dbReference>
<keyword evidence="3" id="KW-0805">Transcription regulation</keyword>
<dbReference type="SUPFAM" id="SSF52172">
    <property type="entry name" value="CheY-like"/>
    <property type="match status" value="1"/>
</dbReference>
<evidence type="ECO:0000259" key="7">
    <source>
        <dbReference type="PROSITE" id="PS50921"/>
    </source>
</evidence>
<dbReference type="RefSeq" id="WP_130782539.1">
    <property type="nucleotide sequence ID" value="NZ_BIMR01000276.1"/>
</dbReference>
<evidence type="ECO:0008006" key="10">
    <source>
        <dbReference type="Google" id="ProtNLM"/>
    </source>
</evidence>
<evidence type="ECO:0000256" key="3">
    <source>
        <dbReference type="ARBA" id="ARBA00023015"/>
    </source>
</evidence>
<dbReference type="SMART" id="SM00091">
    <property type="entry name" value="PAS"/>
    <property type="match status" value="1"/>
</dbReference>
<dbReference type="AlphaFoldDB" id="A0A402DUY8"/>
<dbReference type="SUPFAM" id="SSF55781">
    <property type="entry name" value="GAF domain-like"/>
    <property type="match status" value="1"/>
</dbReference>
<dbReference type="Gene3D" id="3.30.450.20">
    <property type="entry name" value="PAS domain"/>
    <property type="match status" value="1"/>
</dbReference>
<dbReference type="PROSITE" id="PS50921">
    <property type="entry name" value="ANTAR"/>
    <property type="match status" value="1"/>
</dbReference>
<name>A0A402DUY8_9CELL</name>
<dbReference type="InterPro" id="IPR011006">
    <property type="entry name" value="CheY-like_superfamily"/>
</dbReference>
<dbReference type="Gene3D" id="1.10.10.10">
    <property type="entry name" value="Winged helix-like DNA-binding domain superfamily/Winged helix DNA-binding domain"/>
    <property type="match status" value="1"/>
</dbReference>
<dbReference type="GO" id="GO:0016301">
    <property type="term" value="F:kinase activity"/>
    <property type="evidence" value="ECO:0007669"/>
    <property type="project" value="UniProtKB-KW"/>
</dbReference>
<feature type="domain" description="ANTAR" evidence="7">
    <location>
        <begin position="361"/>
        <end position="422"/>
    </location>
</feature>
<feature type="region of interest" description="Disordered" evidence="5">
    <location>
        <begin position="1"/>
        <end position="38"/>
    </location>
</feature>